<dbReference type="GO" id="GO:0004592">
    <property type="term" value="F:pantoate-beta-alanine ligase activity"/>
    <property type="evidence" value="ECO:0007669"/>
    <property type="project" value="UniProtKB-UniRule"/>
</dbReference>
<feature type="binding site" evidence="8">
    <location>
        <position position="57"/>
    </location>
    <ligand>
        <name>(R)-pantoate</name>
        <dbReference type="ChEBI" id="CHEBI:15980"/>
    </ligand>
</feature>
<dbReference type="Gene3D" id="3.30.1300.10">
    <property type="entry name" value="Pantoate-beta-alanine ligase, C-terminal domain"/>
    <property type="match status" value="1"/>
</dbReference>
<dbReference type="OrthoDB" id="9773087at2"/>
<feature type="binding site" evidence="8">
    <location>
        <position position="151"/>
    </location>
    <ligand>
        <name>(R)-pantoate</name>
        <dbReference type="ChEBI" id="CHEBI:15980"/>
    </ligand>
</feature>
<evidence type="ECO:0000256" key="7">
    <source>
        <dbReference type="ARBA" id="ARBA00048258"/>
    </source>
</evidence>
<accession>A0A3Q8ERN5</accession>
<evidence type="ECO:0000256" key="8">
    <source>
        <dbReference type="HAMAP-Rule" id="MF_00158"/>
    </source>
</evidence>
<feature type="active site" description="Proton donor" evidence="8">
    <location>
        <position position="33"/>
    </location>
</feature>
<evidence type="ECO:0000313" key="9">
    <source>
        <dbReference type="EMBL" id="AWD32703.1"/>
    </source>
</evidence>
<dbReference type="GO" id="GO:0005829">
    <property type="term" value="C:cytosol"/>
    <property type="evidence" value="ECO:0007669"/>
    <property type="project" value="TreeGrafter"/>
</dbReference>
<dbReference type="Proteomes" id="UP000266796">
    <property type="component" value="Chromosome"/>
</dbReference>
<dbReference type="Pfam" id="PF02569">
    <property type="entry name" value="Pantoate_ligase"/>
    <property type="match status" value="1"/>
</dbReference>
<keyword evidence="10" id="KW-1185">Reference proteome</keyword>
<dbReference type="PANTHER" id="PTHR21299">
    <property type="entry name" value="CYTIDYLATE KINASE/PANTOATE-BETA-ALANINE LIGASE"/>
    <property type="match status" value="1"/>
</dbReference>
<comment type="pathway">
    <text evidence="1 8">Cofactor biosynthesis; (R)-pantothenate biosynthesis; (R)-pantothenate from (R)-pantoate and beta-alanine: step 1/1.</text>
</comment>
<dbReference type="HAMAP" id="MF_00158">
    <property type="entry name" value="PanC"/>
    <property type="match status" value="1"/>
</dbReference>
<comment type="subunit">
    <text evidence="8">Homodimer.</text>
</comment>
<evidence type="ECO:0000256" key="4">
    <source>
        <dbReference type="ARBA" id="ARBA00022655"/>
    </source>
</evidence>
<proteinExistence type="inferred from homology"/>
<keyword evidence="6 8" id="KW-0067">ATP-binding</keyword>
<dbReference type="InterPro" id="IPR042176">
    <property type="entry name" value="Pantoate_ligase_C"/>
</dbReference>
<feature type="binding site" evidence="8">
    <location>
        <begin position="182"/>
        <end position="185"/>
    </location>
    <ligand>
        <name>ATP</name>
        <dbReference type="ChEBI" id="CHEBI:30616"/>
    </ligand>
</feature>
<organism evidence="9 10">
    <name type="scientific">Candidatus Kinetoplastidibacterium kentomonadis</name>
    <dbReference type="NCBI Taxonomy" id="1576550"/>
    <lineage>
        <taxon>Bacteria</taxon>
        <taxon>Pseudomonadati</taxon>
        <taxon>Pseudomonadota</taxon>
        <taxon>Betaproteobacteria</taxon>
        <taxon>Candidatus Kinetoplastidibacterium</taxon>
    </lineage>
</organism>
<feature type="binding site" evidence="8">
    <location>
        <begin position="145"/>
        <end position="148"/>
    </location>
    <ligand>
        <name>ATP</name>
        <dbReference type="ChEBI" id="CHEBI:30616"/>
    </ligand>
</feature>
<sequence length="282" mass="32470">MLLINTIDSLKNYLNSKNNIVFIPTMGSLHEGHIALIELAKEYSDNLVVSIFVNPLQFSENEDFDLYPRNFPKDIQLLESLDISNILFIPNIEDLNIGKNSFAISVPSNISNILEGSFRKNFLSGMCTIILKFLLLIKPNMIVLGKKDYQQMIVIEQMCKNLFLPTKILKCDTKRDISGLAKSSRNVYLNIYEKQEAAILYKCLLDIKSKILSGTDFRFLETQWINNLEKRNWTVDYLSIRNKYDLSLADYLKYKNKISDLVILIAARLGNIRLIDNLEISN</sequence>
<evidence type="ECO:0000256" key="5">
    <source>
        <dbReference type="ARBA" id="ARBA00022741"/>
    </source>
</evidence>
<evidence type="ECO:0000256" key="3">
    <source>
        <dbReference type="ARBA" id="ARBA00022598"/>
    </source>
</evidence>
<dbReference type="SUPFAM" id="SSF52374">
    <property type="entry name" value="Nucleotidylyl transferase"/>
    <property type="match status" value="1"/>
</dbReference>
<keyword evidence="3 8" id="KW-0436">Ligase</keyword>
<dbReference type="InterPro" id="IPR014729">
    <property type="entry name" value="Rossmann-like_a/b/a_fold"/>
</dbReference>
<protein>
    <recommendedName>
        <fullName evidence="8">Pantothenate synthetase</fullName>
        <shortName evidence="8">PS</shortName>
        <ecNumber evidence="8">6.3.2.1</ecNumber>
    </recommendedName>
    <alternativeName>
        <fullName evidence="8">Pantoate--beta-alanine ligase</fullName>
    </alternativeName>
    <alternativeName>
        <fullName evidence="8">Pantoate-activating enzyme</fullName>
    </alternativeName>
</protein>
<dbReference type="Gene3D" id="3.40.50.620">
    <property type="entry name" value="HUPs"/>
    <property type="match status" value="1"/>
</dbReference>
<dbReference type="NCBIfam" id="TIGR00018">
    <property type="entry name" value="panC"/>
    <property type="match status" value="1"/>
</dbReference>
<keyword evidence="4 8" id="KW-0566">Pantothenate biosynthesis</keyword>
<comment type="catalytic activity">
    <reaction evidence="7 8">
        <text>(R)-pantoate + beta-alanine + ATP = (R)-pantothenate + AMP + diphosphate + H(+)</text>
        <dbReference type="Rhea" id="RHEA:10912"/>
        <dbReference type="ChEBI" id="CHEBI:15378"/>
        <dbReference type="ChEBI" id="CHEBI:15980"/>
        <dbReference type="ChEBI" id="CHEBI:29032"/>
        <dbReference type="ChEBI" id="CHEBI:30616"/>
        <dbReference type="ChEBI" id="CHEBI:33019"/>
        <dbReference type="ChEBI" id="CHEBI:57966"/>
        <dbReference type="ChEBI" id="CHEBI:456215"/>
        <dbReference type="EC" id="6.3.2.1"/>
    </reaction>
</comment>
<reference evidence="9 10" key="1">
    <citation type="journal article" date="2018" name="Parasitology">
        <title>The reduced genome of Candidatus Kinetoplastibacterium sorsogonicusi, the endosymbiont of Kentomonas sorsogonicus (Trypanosomatidae): loss of the haem-synthesis pathway.</title>
        <authorList>
            <person name="Silva F.M."/>
            <person name="Kostygov A.Y."/>
            <person name="Spodareva V.V."/>
            <person name="Butenko A."/>
            <person name="Tossou R."/>
            <person name="Lukes J."/>
            <person name="Yurchenko V."/>
            <person name="Alves J.M.P."/>
        </authorList>
    </citation>
    <scope>NUCLEOTIDE SEQUENCE [LARGE SCALE GENOMIC DNA]</scope>
    <source>
        <strain evidence="9 10">MF-08</strain>
    </source>
</reference>
<feature type="binding site" evidence="8">
    <location>
        <begin position="26"/>
        <end position="33"/>
    </location>
    <ligand>
        <name>ATP</name>
        <dbReference type="ChEBI" id="CHEBI:30616"/>
    </ligand>
</feature>
<evidence type="ECO:0000256" key="2">
    <source>
        <dbReference type="ARBA" id="ARBA00009256"/>
    </source>
</evidence>
<dbReference type="EC" id="6.3.2.1" evidence="8"/>
<dbReference type="InterPro" id="IPR004821">
    <property type="entry name" value="Cyt_trans-like"/>
</dbReference>
<evidence type="ECO:0000256" key="1">
    <source>
        <dbReference type="ARBA" id="ARBA00004990"/>
    </source>
</evidence>
<evidence type="ECO:0000256" key="6">
    <source>
        <dbReference type="ARBA" id="ARBA00022840"/>
    </source>
</evidence>
<dbReference type="PANTHER" id="PTHR21299:SF1">
    <property type="entry name" value="PANTOATE--BETA-ALANINE LIGASE"/>
    <property type="match status" value="1"/>
</dbReference>
<comment type="caution">
    <text evidence="8">Lacks conserved residue(s) required for the propagation of feature annotation.</text>
</comment>
<keyword evidence="8" id="KW-0963">Cytoplasm</keyword>
<comment type="similarity">
    <text evidence="2 8">Belongs to the pantothenate synthetase family.</text>
</comment>
<dbReference type="GO" id="GO:0005524">
    <property type="term" value="F:ATP binding"/>
    <property type="evidence" value="ECO:0007669"/>
    <property type="project" value="UniProtKB-KW"/>
</dbReference>
<gene>
    <name evidence="8 9" type="primary">panC</name>
    <name evidence="9" type="ORF">CKSOR_00603</name>
</gene>
<dbReference type="InterPro" id="IPR003721">
    <property type="entry name" value="Pantoate_ligase"/>
</dbReference>
<dbReference type="RefSeq" id="WP_108674100.1">
    <property type="nucleotide sequence ID" value="NZ_CP025628.1"/>
</dbReference>
<dbReference type="UniPathway" id="UPA00028">
    <property type="reaction ID" value="UER00005"/>
</dbReference>
<comment type="miscellaneous">
    <text evidence="8">The reaction proceeds by a bi uni uni bi ping pong mechanism.</text>
</comment>
<dbReference type="GO" id="GO:0015940">
    <property type="term" value="P:pantothenate biosynthetic process"/>
    <property type="evidence" value="ECO:0007669"/>
    <property type="project" value="UniProtKB-UniRule"/>
</dbReference>
<dbReference type="EMBL" id="CP025628">
    <property type="protein sequence ID" value="AWD32703.1"/>
    <property type="molecule type" value="Genomic_DNA"/>
</dbReference>
<dbReference type="NCBIfam" id="TIGR00125">
    <property type="entry name" value="cyt_tran_rel"/>
    <property type="match status" value="1"/>
</dbReference>
<dbReference type="KEGG" id="kso:CKSOR_00603"/>
<feature type="binding site" evidence="8">
    <location>
        <position position="57"/>
    </location>
    <ligand>
        <name>beta-alanine</name>
        <dbReference type="ChEBI" id="CHEBI:57966"/>
    </ligand>
</feature>
<comment type="subcellular location">
    <subcellularLocation>
        <location evidence="8">Cytoplasm</location>
    </subcellularLocation>
</comment>
<evidence type="ECO:0000313" key="10">
    <source>
        <dbReference type="Proteomes" id="UP000266796"/>
    </source>
</evidence>
<comment type="function">
    <text evidence="8">Catalyzes the condensation of pantoate with beta-alanine in an ATP-dependent reaction via a pantoyl-adenylate intermediate.</text>
</comment>
<keyword evidence="5 8" id="KW-0547">Nucleotide-binding</keyword>
<dbReference type="AlphaFoldDB" id="A0A3Q8ERN5"/>
<name>A0A3Q8ERN5_9PROT</name>